<evidence type="ECO:0000313" key="6">
    <source>
        <dbReference type="EMBL" id="MEN2787761.1"/>
    </source>
</evidence>
<dbReference type="Proteomes" id="UP001404104">
    <property type="component" value="Unassembled WGS sequence"/>
</dbReference>
<dbReference type="GO" id="GO:0016746">
    <property type="term" value="F:acyltransferase activity"/>
    <property type="evidence" value="ECO:0007669"/>
    <property type="project" value="UniProtKB-KW"/>
</dbReference>
<dbReference type="PANTHER" id="PTHR10434:SF40">
    <property type="entry name" value="1-ACYL-SN-GLYCEROL-3-PHOSPHATE ACYLTRANSFERASE"/>
    <property type="match status" value="1"/>
</dbReference>
<keyword evidence="2" id="KW-0808">Transferase</keyword>
<evidence type="ECO:0000256" key="4">
    <source>
        <dbReference type="SAM" id="Phobius"/>
    </source>
</evidence>
<dbReference type="PANTHER" id="PTHR10434">
    <property type="entry name" value="1-ACYL-SN-GLYCEROL-3-PHOSPHATE ACYLTRANSFERASE"/>
    <property type="match status" value="1"/>
</dbReference>
<keyword evidence="4" id="KW-0812">Transmembrane</keyword>
<evidence type="ECO:0000256" key="1">
    <source>
        <dbReference type="ARBA" id="ARBA00005189"/>
    </source>
</evidence>
<gene>
    <name evidence="6" type="ORF">ABC969_15195</name>
</gene>
<comment type="caution">
    <text evidence="6">The sequence shown here is derived from an EMBL/GenBank/DDBJ whole genome shotgun (WGS) entry which is preliminary data.</text>
</comment>
<dbReference type="InterPro" id="IPR002123">
    <property type="entry name" value="Plipid/glycerol_acylTrfase"/>
</dbReference>
<evidence type="ECO:0000259" key="5">
    <source>
        <dbReference type="SMART" id="SM00563"/>
    </source>
</evidence>
<sequence length="230" mass="25144">MNRLRTWAFMAAFYGGSVPIVLMAPVMALFGTNPLRFWVVLWTRYHRWCARWVMGVRVAVSGTIPTTPALYVGKHQAMFETFEMVALLDAPVVVLKKELASIPVWGWAAQRYGMIVVDREGSAAALRTLMRAGQAAAATGRSVVIFPEGTRVAPGEQPELKPGFVGLYRALKLPLVPVAIDSGTVWPKKGIKRSGVIRFAFQDMIPPGVGREEVEARVHTAINVLDVAGG</sequence>
<dbReference type="RefSeq" id="WP_345865998.1">
    <property type="nucleotide sequence ID" value="NZ_JBDIMF010000007.1"/>
</dbReference>
<comment type="pathway">
    <text evidence="1">Lipid metabolism.</text>
</comment>
<reference evidence="6 7" key="1">
    <citation type="submission" date="2024-05" db="EMBL/GenBank/DDBJ databases">
        <authorList>
            <person name="Liu Q."/>
            <person name="Xin Y.-H."/>
        </authorList>
    </citation>
    <scope>NUCLEOTIDE SEQUENCE [LARGE SCALE GENOMIC DNA]</scope>
    <source>
        <strain evidence="6 7">CGMCC 1.15349</strain>
    </source>
</reference>
<feature type="domain" description="Phospholipid/glycerol acyltransferase" evidence="5">
    <location>
        <begin position="69"/>
        <end position="183"/>
    </location>
</feature>
<accession>A0ABU9XW54</accession>
<organism evidence="6 7">
    <name type="scientific">Sphingomonas qilianensis</name>
    <dbReference type="NCBI Taxonomy" id="1736690"/>
    <lineage>
        <taxon>Bacteria</taxon>
        <taxon>Pseudomonadati</taxon>
        <taxon>Pseudomonadota</taxon>
        <taxon>Alphaproteobacteria</taxon>
        <taxon>Sphingomonadales</taxon>
        <taxon>Sphingomonadaceae</taxon>
        <taxon>Sphingomonas</taxon>
    </lineage>
</organism>
<protein>
    <submittedName>
        <fullName evidence="6">Lysophospholipid acyltransferase family protein</fullName>
    </submittedName>
</protein>
<dbReference type="CDD" id="cd07989">
    <property type="entry name" value="LPLAT_AGPAT-like"/>
    <property type="match status" value="1"/>
</dbReference>
<keyword evidence="4" id="KW-0472">Membrane</keyword>
<name>A0ABU9XW54_9SPHN</name>
<evidence type="ECO:0000256" key="3">
    <source>
        <dbReference type="ARBA" id="ARBA00023315"/>
    </source>
</evidence>
<dbReference type="EMBL" id="JBDIMF010000007">
    <property type="protein sequence ID" value="MEN2787761.1"/>
    <property type="molecule type" value="Genomic_DNA"/>
</dbReference>
<keyword evidence="3 6" id="KW-0012">Acyltransferase</keyword>
<keyword evidence="7" id="KW-1185">Reference proteome</keyword>
<dbReference type="SMART" id="SM00563">
    <property type="entry name" value="PlsC"/>
    <property type="match status" value="1"/>
</dbReference>
<evidence type="ECO:0000256" key="2">
    <source>
        <dbReference type="ARBA" id="ARBA00022679"/>
    </source>
</evidence>
<proteinExistence type="predicted"/>
<feature type="transmembrane region" description="Helical" evidence="4">
    <location>
        <begin position="7"/>
        <end position="30"/>
    </location>
</feature>
<keyword evidence="4" id="KW-1133">Transmembrane helix</keyword>
<evidence type="ECO:0000313" key="7">
    <source>
        <dbReference type="Proteomes" id="UP001404104"/>
    </source>
</evidence>
<dbReference type="Pfam" id="PF01553">
    <property type="entry name" value="Acyltransferase"/>
    <property type="match status" value="1"/>
</dbReference>
<dbReference type="SUPFAM" id="SSF69593">
    <property type="entry name" value="Glycerol-3-phosphate (1)-acyltransferase"/>
    <property type="match status" value="1"/>
</dbReference>